<dbReference type="GO" id="GO:0005634">
    <property type="term" value="C:nucleus"/>
    <property type="evidence" value="ECO:0007669"/>
    <property type="project" value="UniProtKB-SubCell"/>
</dbReference>
<organism evidence="5 6">
    <name type="scientific">Coptotermes formosanus</name>
    <name type="common">Formosan subterranean termite</name>
    <dbReference type="NCBI Taxonomy" id="36987"/>
    <lineage>
        <taxon>Eukaryota</taxon>
        <taxon>Metazoa</taxon>
        <taxon>Ecdysozoa</taxon>
        <taxon>Arthropoda</taxon>
        <taxon>Hexapoda</taxon>
        <taxon>Insecta</taxon>
        <taxon>Pterygota</taxon>
        <taxon>Neoptera</taxon>
        <taxon>Polyneoptera</taxon>
        <taxon>Dictyoptera</taxon>
        <taxon>Blattodea</taxon>
        <taxon>Blattoidea</taxon>
        <taxon>Termitoidae</taxon>
        <taxon>Rhinotermitidae</taxon>
        <taxon>Coptotermes</taxon>
    </lineage>
</organism>
<dbReference type="SUPFAM" id="SSF54695">
    <property type="entry name" value="POZ domain"/>
    <property type="match status" value="1"/>
</dbReference>
<protein>
    <recommendedName>
        <fullName evidence="4">BTB domain-containing protein</fullName>
    </recommendedName>
</protein>
<dbReference type="AlphaFoldDB" id="A0A6L2PHV8"/>
<dbReference type="InterPro" id="IPR011333">
    <property type="entry name" value="SKP1/BTB/POZ_sf"/>
</dbReference>
<evidence type="ECO:0000259" key="4">
    <source>
        <dbReference type="PROSITE" id="PS50097"/>
    </source>
</evidence>
<evidence type="ECO:0000256" key="2">
    <source>
        <dbReference type="ARBA" id="ARBA00023242"/>
    </source>
</evidence>
<evidence type="ECO:0000313" key="6">
    <source>
        <dbReference type="Proteomes" id="UP000502823"/>
    </source>
</evidence>
<dbReference type="Pfam" id="PF00651">
    <property type="entry name" value="BTB"/>
    <property type="match status" value="1"/>
</dbReference>
<keyword evidence="6" id="KW-1185">Reference proteome</keyword>
<dbReference type="Gene3D" id="3.30.710.10">
    <property type="entry name" value="Potassium Channel Kv1.1, Chain A"/>
    <property type="match status" value="1"/>
</dbReference>
<dbReference type="PROSITE" id="PS50097">
    <property type="entry name" value="BTB"/>
    <property type="match status" value="1"/>
</dbReference>
<evidence type="ECO:0000256" key="3">
    <source>
        <dbReference type="SAM" id="MobiDB-lite"/>
    </source>
</evidence>
<dbReference type="EMBL" id="BLKM01004688">
    <property type="protein sequence ID" value="GFG32151.1"/>
    <property type="molecule type" value="Genomic_DNA"/>
</dbReference>
<comment type="subcellular location">
    <subcellularLocation>
        <location evidence="1">Nucleus</location>
    </subcellularLocation>
</comment>
<evidence type="ECO:0000256" key="1">
    <source>
        <dbReference type="ARBA" id="ARBA00004123"/>
    </source>
</evidence>
<feature type="compositionally biased region" description="Polar residues" evidence="3">
    <location>
        <begin position="424"/>
        <end position="436"/>
    </location>
</feature>
<dbReference type="PANTHER" id="PTHR23110:SF81">
    <property type="entry name" value="BTB-PROTEIN-VII, ISOFORM F-RELATED"/>
    <property type="match status" value="1"/>
</dbReference>
<keyword evidence="2" id="KW-0539">Nucleus</keyword>
<dbReference type="InterPro" id="IPR000210">
    <property type="entry name" value="BTB/POZ_dom"/>
</dbReference>
<sequence length="548" mass="59704">MGKADDETYEYADNKTIGIVFTMSTKSNYNYTDWYTLFSVNPCQHPIVILKDVKYSDLKTMVDFMYYGEVNVSQEQLPAILKTAEMLKIKGLAEMPEQNVAGSVHMSKSLSVSSDKTELLTPTESTWGPDAHSSPAPLSPSLRRKRLRKSSTGSGSGSTERTSEELPSEITLVASPALVKPEPIPATPEGESGRSEGSLRNSTQEPSTDSEPREGSQDSVEDDQLTLVSIHCLFSYVMLGLSKCSICLHIISAQVPPSKPAKRLLMRQHRIKKESDVAHTSPDSEPGSPHFTSGSGLLSLPPVRIERQSSEPPPCSSPTLQPNPSTPNLLTVPQPTFLVKQHSHPLLPSQQSPTPPTPTSLLVQRQLSQPAPGQTCVVPPATLHHVHLVAAPVQTSPNQKPTGRAVSPSVVIEQLPVLRVVTDPTTTDTAKSNNQGGLRVRSEELRRASSSPQASSPRETFESQRSGHCPLLRPGPALGCNFCWNTIDDHGRILRRKTKYHCPECQTNLCIVPCFQEYHERQLAGSSREAAGTVSPTIMKLLPKTSSI</sequence>
<accession>A0A6L2PHV8</accession>
<feature type="compositionally biased region" description="Polar residues" evidence="3">
    <location>
        <begin position="198"/>
        <end position="209"/>
    </location>
</feature>
<gene>
    <name evidence="5" type="ORF">Cfor_08444</name>
</gene>
<dbReference type="GO" id="GO:0006357">
    <property type="term" value="P:regulation of transcription by RNA polymerase II"/>
    <property type="evidence" value="ECO:0007669"/>
    <property type="project" value="TreeGrafter"/>
</dbReference>
<dbReference type="InterPro" id="IPR051095">
    <property type="entry name" value="Dros_DevTransReg"/>
</dbReference>
<proteinExistence type="predicted"/>
<name>A0A6L2PHV8_COPFO</name>
<dbReference type="PANTHER" id="PTHR23110">
    <property type="entry name" value="BTB DOMAIN TRANSCRIPTION FACTOR"/>
    <property type="match status" value="1"/>
</dbReference>
<feature type="region of interest" description="Disordered" evidence="3">
    <location>
        <begin position="272"/>
        <end position="332"/>
    </location>
</feature>
<comment type="caution">
    <text evidence="5">The sequence shown here is derived from an EMBL/GenBank/DDBJ whole genome shotgun (WGS) entry which is preliminary data.</text>
</comment>
<feature type="domain" description="BTB" evidence="4">
    <location>
        <begin position="22"/>
        <end position="74"/>
    </location>
</feature>
<feature type="compositionally biased region" description="Low complexity" evidence="3">
    <location>
        <begin position="448"/>
        <end position="458"/>
    </location>
</feature>
<evidence type="ECO:0000313" key="5">
    <source>
        <dbReference type="EMBL" id="GFG32151.1"/>
    </source>
</evidence>
<feature type="compositionally biased region" description="Polar residues" evidence="3">
    <location>
        <begin position="317"/>
        <end position="332"/>
    </location>
</feature>
<dbReference type="InParanoid" id="A0A6L2PHV8"/>
<dbReference type="OrthoDB" id="10261408at2759"/>
<feature type="region of interest" description="Disordered" evidence="3">
    <location>
        <begin position="111"/>
        <end position="221"/>
    </location>
</feature>
<feature type="compositionally biased region" description="Low complexity" evidence="3">
    <location>
        <begin position="150"/>
        <end position="160"/>
    </location>
</feature>
<reference evidence="6" key="1">
    <citation type="submission" date="2020-01" db="EMBL/GenBank/DDBJ databases">
        <title>Draft genome sequence of the Termite Coptotermes fromosanus.</title>
        <authorList>
            <person name="Itakura S."/>
            <person name="Yosikawa Y."/>
            <person name="Umezawa K."/>
        </authorList>
    </citation>
    <scope>NUCLEOTIDE SEQUENCE [LARGE SCALE GENOMIC DNA]</scope>
</reference>
<dbReference type="Proteomes" id="UP000502823">
    <property type="component" value="Unassembled WGS sequence"/>
</dbReference>
<dbReference type="FunCoup" id="A0A6L2PHV8">
    <property type="interactions" value="210"/>
</dbReference>
<feature type="region of interest" description="Disordered" evidence="3">
    <location>
        <begin position="424"/>
        <end position="468"/>
    </location>
</feature>